<dbReference type="KEGG" id="nde:NIDE2749"/>
<evidence type="ECO:0000256" key="2">
    <source>
        <dbReference type="SAM" id="SignalP"/>
    </source>
</evidence>
<feature type="chain" id="PRO_5003119944" evidence="2">
    <location>
        <begin position="23"/>
        <end position="260"/>
    </location>
</feature>
<dbReference type="AlphaFoldDB" id="D8PGR8"/>
<feature type="region of interest" description="Disordered" evidence="1">
    <location>
        <begin position="233"/>
        <end position="260"/>
    </location>
</feature>
<gene>
    <name evidence="3" type="ORF">NIDE2749</name>
</gene>
<evidence type="ECO:0000313" key="4">
    <source>
        <dbReference type="Proteomes" id="UP000001660"/>
    </source>
</evidence>
<dbReference type="HOGENOM" id="CLU_1068282_0_0_0"/>
<protein>
    <submittedName>
        <fullName evidence="3">Uncharacterized protein</fullName>
    </submittedName>
</protein>
<proteinExistence type="predicted"/>
<feature type="signal peptide" evidence="2">
    <location>
        <begin position="1"/>
        <end position="22"/>
    </location>
</feature>
<keyword evidence="2" id="KW-0732">Signal</keyword>
<dbReference type="EMBL" id="FP929003">
    <property type="protein sequence ID" value="CBK42455.1"/>
    <property type="molecule type" value="Genomic_DNA"/>
</dbReference>
<dbReference type="Proteomes" id="UP000001660">
    <property type="component" value="Chromosome"/>
</dbReference>
<evidence type="ECO:0000256" key="1">
    <source>
        <dbReference type="SAM" id="MobiDB-lite"/>
    </source>
</evidence>
<reference evidence="3 4" key="1">
    <citation type="journal article" date="2010" name="Proc. Natl. Acad. Sci. U.S.A.">
        <title>A Nitrospira metagenome illuminates the physiology and evolution of globally important nitrite-oxidizing bacteria.</title>
        <authorList>
            <person name="Lucker S."/>
            <person name="Wagner M."/>
            <person name="Maixner F."/>
            <person name="Pelletier E."/>
            <person name="Koch H."/>
            <person name="Vacherie B."/>
            <person name="Rattei T."/>
            <person name="Sinninghe Damste J."/>
            <person name="Spieck E."/>
            <person name="Le Paslier D."/>
            <person name="Daims H."/>
        </authorList>
    </citation>
    <scope>NUCLEOTIDE SEQUENCE [LARGE SCALE GENOMIC DNA]</scope>
</reference>
<evidence type="ECO:0000313" key="3">
    <source>
        <dbReference type="EMBL" id="CBK42455.1"/>
    </source>
</evidence>
<sequence length="260" mass="26791">MRNVLALGAAVLFISSVGVAGAQERLPQSSSGSGFGVGTGVGDVSGNSGRTAAFDRTAFMERLAQAETIYGRVLAIDIPGGKLHLETGGSSHDEGRAGQGAMSSLTTYLDGQTNMDQIRVLNAGDDISLQVVEAPNQRADIGVYGTGRKLVREVYLMRGNEKLAGFGGLGQRPNPATERGIETNSGTVVGGPVGGVFPGTVTGGVVTTTVGEFTGQAPCWNCEPQPGWGYQTVAPETKVQNKSDYGTDGAKPNLQKGLSN</sequence>
<keyword evidence="4" id="KW-1185">Reference proteome</keyword>
<accession>D8PGR8</accession>
<organism evidence="3 4">
    <name type="scientific">Nitrospira defluvii</name>
    <dbReference type="NCBI Taxonomy" id="330214"/>
    <lineage>
        <taxon>Bacteria</taxon>
        <taxon>Pseudomonadati</taxon>
        <taxon>Nitrospirota</taxon>
        <taxon>Nitrospiria</taxon>
        <taxon>Nitrospirales</taxon>
        <taxon>Nitrospiraceae</taxon>
        <taxon>Nitrospira</taxon>
    </lineage>
</organism>
<name>D8PGR8_9BACT</name>
<dbReference type="OrthoDB" id="9779281at2"/>